<gene>
    <name evidence="7 9" type="primary">rplT</name>
    <name evidence="9" type="ordered locus">RIEPE_0097</name>
</gene>
<evidence type="ECO:0000256" key="2">
    <source>
        <dbReference type="ARBA" id="ARBA00022730"/>
    </source>
</evidence>
<name>D4G7Q8_RIEPU</name>
<organism evidence="9 10">
    <name type="scientific">Riesia pediculicola (strain USDA)</name>
    <dbReference type="NCBI Taxonomy" id="515618"/>
    <lineage>
        <taxon>Bacteria</taxon>
        <taxon>Pseudomonadati</taxon>
        <taxon>Pseudomonadota</taxon>
        <taxon>Gammaproteobacteria</taxon>
        <taxon>Enterobacterales</taxon>
        <taxon>Enterobacteriaceae</taxon>
        <taxon>Candidatus Riesia</taxon>
    </lineage>
</organism>
<protein>
    <recommendedName>
        <fullName evidence="6 7">Large ribosomal subunit protein bL20</fullName>
    </recommendedName>
</protein>
<dbReference type="SUPFAM" id="SSF74731">
    <property type="entry name" value="Ribosomal protein L20"/>
    <property type="match status" value="1"/>
</dbReference>
<dbReference type="Gene3D" id="6.10.160.10">
    <property type="match status" value="1"/>
</dbReference>
<sequence length="117" mass="13974">MTRVKRGTFAHAKHKKVIDQAKGYYGARSRNYRSAFQAVIKSGQYSYRDRRRRKTDMRKLWISRINAESRKYGLSYSRLIEMLKNSSIIINRKILSEIAISNKKFFSYLVKKLKKYL</sequence>
<dbReference type="PANTHER" id="PTHR10986">
    <property type="entry name" value="39S RIBOSOMAL PROTEIN L20"/>
    <property type="match status" value="1"/>
</dbReference>
<dbReference type="NCBIfam" id="TIGR01032">
    <property type="entry name" value="rplT_bact"/>
    <property type="match status" value="1"/>
</dbReference>
<keyword evidence="4 7" id="KW-0689">Ribosomal protein</keyword>
<dbReference type="InterPro" id="IPR035566">
    <property type="entry name" value="Ribosomal_protein_bL20_C"/>
</dbReference>
<keyword evidence="10" id="KW-1185">Reference proteome</keyword>
<evidence type="ECO:0000256" key="7">
    <source>
        <dbReference type="HAMAP-Rule" id="MF_00382"/>
    </source>
</evidence>
<dbReference type="AlphaFoldDB" id="D4G7Q8"/>
<dbReference type="OrthoDB" id="9808966at2"/>
<dbReference type="GO" id="GO:1990904">
    <property type="term" value="C:ribonucleoprotein complex"/>
    <property type="evidence" value="ECO:0007669"/>
    <property type="project" value="UniProtKB-KW"/>
</dbReference>
<proteinExistence type="inferred from homology"/>
<dbReference type="STRING" id="515618.RIEPE_0097"/>
<dbReference type="HOGENOM" id="CLU_123265_0_1_6"/>
<dbReference type="EMBL" id="CP001085">
    <property type="protein sequence ID" value="ADD79870.1"/>
    <property type="molecule type" value="Genomic_DNA"/>
</dbReference>
<keyword evidence="2 7" id="KW-0699">rRNA-binding</keyword>
<dbReference type="PROSITE" id="PS00937">
    <property type="entry name" value="RIBOSOMAL_L20"/>
    <property type="match status" value="1"/>
</dbReference>
<dbReference type="GO" id="GO:0005840">
    <property type="term" value="C:ribosome"/>
    <property type="evidence" value="ECO:0007669"/>
    <property type="project" value="UniProtKB-KW"/>
</dbReference>
<reference evidence="9" key="1">
    <citation type="submission" date="2008-05" db="EMBL/GenBank/DDBJ databases">
        <title>Genome sequence of Riesia pediculicola USDA.</title>
        <authorList>
            <person name="Kirkness E.F."/>
        </authorList>
    </citation>
    <scope>NUCLEOTIDE SEQUENCE [LARGE SCALE GENOMIC DNA]</scope>
    <source>
        <strain evidence="9">USDA</strain>
    </source>
</reference>
<dbReference type="GO" id="GO:0003735">
    <property type="term" value="F:structural constituent of ribosome"/>
    <property type="evidence" value="ECO:0007669"/>
    <property type="project" value="InterPro"/>
</dbReference>
<keyword evidence="5 7" id="KW-0687">Ribonucleoprotein</keyword>
<dbReference type="InterPro" id="IPR005813">
    <property type="entry name" value="Ribosomal_bL20"/>
</dbReference>
<dbReference type="KEGG" id="rip:RIEPE_0097"/>
<dbReference type="GO" id="GO:0019843">
    <property type="term" value="F:rRNA binding"/>
    <property type="evidence" value="ECO:0007669"/>
    <property type="project" value="UniProtKB-UniRule"/>
</dbReference>
<evidence type="ECO:0000256" key="4">
    <source>
        <dbReference type="ARBA" id="ARBA00022980"/>
    </source>
</evidence>
<dbReference type="Proteomes" id="UP000001700">
    <property type="component" value="Chromosome"/>
</dbReference>
<comment type="similarity">
    <text evidence="1 7 8">Belongs to the bacterial ribosomal protein bL20 family.</text>
</comment>
<dbReference type="Gene3D" id="1.10.1900.20">
    <property type="entry name" value="Ribosomal protein L20"/>
    <property type="match status" value="1"/>
</dbReference>
<dbReference type="PRINTS" id="PR00062">
    <property type="entry name" value="RIBOSOMALL20"/>
</dbReference>
<dbReference type="InterPro" id="IPR049946">
    <property type="entry name" value="RIBOSOMAL_L20_CS"/>
</dbReference>
<dbReference type="FunFam" id="1.10.1900.20:FF:000001">
    <property type="entry name" value="50S ribosomal protein L20"/>
    <property type="match status" value="1"/>
</dbReference>
<evidence type="ECO:0000313" key="10">
    <source>
        <dbReference type="Proteomes" id="UP000001700"/>
    </source>
</evidence>
<keyword evidence="3 7" id="KW-0694">RNA-binding</keyword>
<dbReference type="GO" id="GO:0006412">
    <property type="term" value="P:translation"/>
    <property type="evidence" value="ECO:0007669"/>
    <property type="project" value="InterPro"/>
</dbReference>
<evidence type="ECO:0000256" key="8">
    <source>
        <dbReference type="RuleBase" id="RU000560"/>
    </source>
</evidence>
<dbReference type="CDD" id="cd07026">
    <property type="entry name" value="Ribosomal_L20"/>
    <property type="match status" value="1"/>
</dbReference>
<accession>D4G7Q8</accession>
<comment type="function">
    <text evidence="7 8">Binds directly to 23S ribosomal RNA and is necessary for the in vitro assembly process of the 50S ribosomal subunit. It is not involved in the protein synthesizing functions of that subunit.</text>
</comment>
<evidence type="ECO:0000256" key="5">
    <source>
        <dbReference type="ARBA" id="ARBA00023274"/>
    </source>
</evidence>
<dbReference type="eggNOG" id="COG0292">
    <property type="taxonomic scope" value="Bacteria"/>
</dbReference>
<dbReference type="HAMAP" id="MF_00382">
    <property type="entry name" value="Ribosomal_bL20"/>
    <property type="match status" value="1"/>
</dbReference>
<evidence type="ECO:0000256" key="1">
    <source>
        <dbReference type="ARBA" id="ARBA00007698"/>
    </source>
</evidence>
<evidence type="ECO:0000256" key="3">
    <source>
        <dbReference type="ARBA" id="ARBA00022884"/>
    </source>
</evidence>
<dbReference type="RefSeq" id="WP_013087849.1">
    <property type="nucleotide sequence ID" value="NC_014109.1"/>
</dbReference>
<dbReference type="GO" id="GO:0000027">
    <property type="term" value="P:ribosomal large subunit assembly"/>
    <property type="evidence" value="ECO:0007669"/>
    <property type="project" value="UniProtKB-UniRule"/>
</dbReference>
<evidence type="ECO:0000313" key="9">
    <source>
        <dbReference type="EMBL" id="ADD79870.1"/>
    </source>
</evidence>
<dbReference type="Pfam" id="PF00453">
    <property type="entry name" value="Ribosomal_L20"/>
    <property type="match status" value="1"/>
</dbReference>
<evidence type="ECO:0000256" key="6">
    <source>
        <dbReference type="ARBA" id="ARBA00035172"/>
    </source>
</evidence>